<name>O58477_PYRHO</name>
<dbReference type="InterPro" id="IPR010982">
    <property type="entry name" value="Lambda_DNA-bd_dom_sf"/>
</dbReference>
<dbReference type="AlphaFoldDB" id="O58477"/>
<sequence>MQFALIIADRSLFNKATLKGLVGKLMAKAKPKYCELCGREIKGEGHIIRIEGAELLVCDDCYRKYGRKPGTFSIMPRREPRRRITSSKPRVPSVRREKPLITEDIVEDYAERVMEAIRKSGLSYEELSHKVGLSVNLLRRIAHGEYTPTIEEARKLERFFKIKLVEKVEADFEQKPVIPRDYEPTLGDIARIKVKKKKKK</sequence>
<dbReference type="SMART" id="SM00530">
    <property type="entry name" value="HTH_XRE"/>
    <property type="match status" value="1"/>
</dbReference>
<proteinExistence type="predicted"/>
<dbReference type="STRING" id="70601.gene:9377732"/>
<dbReference type="EnsemblBacteria" id="BAA29875">
    <property type="protein sequence ID" value="BAA29875"/>
    <property type="gene ID" value="BAA29875"/>
</dbReference>
<dbReference type="Gene3D" id="1.10.260.40">
    <property type="entry name" value="lambda repressor-like DNA-binding domains"/>
    <property type="match status" value="1"/>
</dbReference>
<accession>O58477</accession>
<dbReference type="InterPro" id="IPR058562">
    <property type="entry name" value="MJ0586_N"/>
</dbReference>
<dbReference type="SUPFAM" id="SSF47413">
    <property type="entry name" value="lambda repressor-like DNA-binding domains"/>
    <property type="match status" value="1"/>
</dbReference>
<dbReference type="InterPro" id="IPR001387">
    <property type="entry name" value="Cro/C1-type_HTH"/>
</dbReference>
<dbReference type="EMBL" id="BA000001">
    <property type="protein sequence ID" value="BAA29875.1"/>
    <property type="molecule type" value="Genomic_DNA"/>
</dbReference>
<dbReference type="PROSITE" id="PS50943">
    <property type="entry name" value="HTH_CROC1"/>
    <property type="match status" value="1"/>
</dbReference>
<evidence type="ECO:0000313" key="3">
    <source>
        <dbReference type="Proteomes" id="UP000000752"/>
    </source>
</evidence>
<dbReference type="Pfam" id="PF01381">
    <property type="entry name" value="HTH_3"/>
    <property type="match status" value="1"/>
</dbReference>
<feature type="domain" description="HTH cro/C1-type" evidence="1">
    <location>
        <begin position="121"/>
        <end position="167"/>
    </location>
</feature>
<dbReference type="KEGG" id="pho:PH0783"/>
<protein>
    <recommendedName>
        <fullName evidence="1">HTH cro/C1-type domain-containing protein</fullName>
    </recommendedName>
</protein>
<reference evidence="2 3" key="1">
    <citation type="journal article" date="1998" name="DNA Res.">
        <title>Complete sequence and gene organization of the genome of a hyper-thermophilic archaebacterium, Pyrococcus horikoshii OT3.</title>
        <authorList>
            <person name="Kawarabayasi Y."/>
            <person name="Sawada M."/>
            <person name="Horikawa H."/>
            <person name="Haikawa Y."/>
            <person name="Hino Y."/>
            <person name="Yamamoto S."/>
            <person name="Sekine M."/>
            <person name="Baba S."/>
            <person name="Kosugi H."/>
            <person name="Hosoyama A."/>
            <person name="Nagai Y."/>
            <person name="Sakai M."/>
            <person name="Ogura K."/>
            <person name="Otuka R."/>
            <person name="Nakazawa H."/>
            <person name="Takamiya M."/>
            <person name="Ohfuku Y."/>
            <person name="Funahashi T."/>
            <person name="Tanaka T."/>
            <person name="Kudoh Y."/>
            <person name="Yamazaki J."/>
            <person name="Kushida N."/>
            <person name="Oguchi A."/>
            <person name="Aoki K."/>
            <person name="Nakamura Y."/>
            <person name="Robb T.F."/>
            <person name="Horikoshi K."/>
            <person name="Masuchi Y."/>
            <person name="Shizuya H."/>
            <person name="Kikuchi H."/>
        </authorList>
    </citation>
    <scope>NUCLEOTIDE SEQUENCE [LARGE SCALE GENOMIC DNA]</scope>
    <source>
        <strain evidence="3">ATCC 700860 / DSM 12428 / JCM 9974 / NBRC 100139 / OT-3</strain>
    </source>
</reference>
<gene>
    <name evidence="2" type="ordered locus">PH0783</name>
</gene>
<dbReference type="Pfam" id="PF26602">
    <property type="entry name" value="HVO_2718_N"/>
    <property type="match status" value="1"/>
</dbReference>
<dbReference type="Proteomes" id="UP000000752">
    <property type="component" value="Chromosome"/>
</dbReference>
<evidence type="ECO:0000313" key="2">
    <source>
        <dbReference type="EMBL" id="BAA29875.1"/>
    </source>
</evidence>
<dbReference type="CDD" id="cd00093">
    <property type="entry name" value="HTH_XRE"/>
    <property type="match status" value="1"/>
</dbReference>
<dbReference type="NCBIfam" id="TIGR00270">
    <property type="entry name" value="multiprotein bridging factor aMBF1"/>
    <property type="match status" value="1"/>
</dbReference>
<dbReference type="eggNOG" id="arCOG01863">
    <property type="taxonomic scope" value="Archaea"/>
</dbReference>
<evidence type="ECO:0000259" key="1">
    <source>
        <dbReference type="PROSITE" id="PS50943"/>
    </source>
</evidence>
<organism evidence="2 3">
    <name type="scientific">Pyrococcus horikoshii (strain ATCC 700860 / DSM 12428 / JCM 9974 / NBRC 100139 / OT-3)</name>
    <dbReference type="NCBI Taxonomy" id="70601"/>
    <lineage>
        <taxon>Archaea</taxon>
        <taxon>Methanobacteriati</taxon>
        <taxon>Methanobacteriota</taxon>
        <taxon>Thermococci</taxon>
        <taxon>Thermococcales</taxon>
        <taxon>Thermococcaceae</taxon>
        <taxon>Pyrococcus</taxon>
    </lineage>
</organism>
<dbReference type="PIR" id="A71127">
    <property type="entry name" value="A71127"/>
</dbReference>
<keyword evidence="3" id="KW-1185">Reference proteome</keyword>
<dbReference type="GO" id="GO:0003677">
    <property type="term" value="F:DNA binding"/>
    <property type="evidence" value="ECO:0007669"/>
    <property type="project" value="InterPro"/>
</dbReference>
<dbReference type="InterPro" id="IPR004451">
    <property type="entry name" value="MJ0586"/>
</dbReference>